<dbReference type="Proteomes" id="UP000435112">
    <property type="component" value="Unassembled WGS sequence"/>
</dbReference>
<proteinExistence type="predicted"/>
<sequence>MIEMNIELLLVIHGLVGSLYSRSSCPTLAYRVSARRPISKTNCTTPSTTST</sequence>
<evidence type="ECO:0000313" key="2">
    <source>
        <dbReference type="EMBL" id="KAE9004062.1"/>
    </source>
</evidence>
<dbReference type="EMBL" id="QXFU01001361">
    <property type="protein sequence ID" value="KAE9004062.1"/>
    <property type="molecule type" value="Genomic_DNA"/>
</dbReference>
<reference evidence="2 3" key="1">
    <citation type="submission" date="2018-09" db="EMBL/GenBank/DDBJ databases">
        <title>Genomic investigation of the strawberry pathogen Phytophthora fragariae indicates pathogenicity is determined by transcriptional variation in three key races.</title>
        <authorList>
            <person name="Adams T.M."/>
            <person name="Armitage A.D."/>
            <person name="Sobczyk M.K."/>
            <person name="Bates H.J."/>
            <person name="Dunwell J.M."/>
            <person name="Nellist C.F."/>
            <person name="Harrison R.J."/>
        </authorList>
    </citation>
    <scope>NUCLEOTIDE SEQUENCE [LARGE SCALE GENOMIC DNA]</scope>
    <source>
        <strain evidence="2 3">SCRP324</strain>
    </source>
</reference>
<evidence type="ECO:0000256" key="1">
    <source>
        <dbReference type="SAM" id="SignalP"/>
    </source>
</evidence>
<name>A0A6A3KC13_9STRA</name>
<organism evidence="2 3">
    <name type="scientific">Phytophthora rubi</name>
    <dbReference type="NCBI Taxonomy" id="129364"/>
    <lineage>
        <taxon>Eukaryota</taxon>
        <taxon>Sar</taxon>
        <taxon>Stramenopiles</taxon>
        <taxon>Oomycota</taxon>
        <taxon>Peronosporomycetes</taxon>
        <taxon>Peronosporales</taxon>
        <taxon>Peronosporaceae</taxon>
        <taxon>Phytophthora</taxon>
    </lineage>
</organism>
<feature type="chain" id="PRO_5025385940" evidence="1">
    <location>
        <begin position="22"/>
        <end position="51"/>
    </location>
</feature>
<protein>
    <submittedName>
        <fullName evidence="2">Uncharacterized protein</fullName>
    </submittedName>
</protein>
<keyword evidence="1" id="KW-0732">Signal</keyword>
<evidence type="ECO:0000313" key="3">
    <source>
        <dbReference type="Proteomes" id="UP000435112"/>
    </source>
</evidence>
<feature type="signal peptide" evidence="1">
    <location>
        <begin position="1"/>
        <end position="21"/>
    </location>
</feature>
<accession>A0A6A3KC13</accession>
<gene>
    <name evidence="2" type="ORF">PR002_g17164</name>
</gene>
<comment type="caution">
    <text evidence="2">The sequence shown here is derived from an EMBL/GenBank/DDBJ whole genome shotgun (WGS) entry which is preliminary data.</text>
</comment>
<dbReference type="AlphaFoldDB" id="A0A6A3KC13"/>